<dbReference type="InterPro" id="IPR000073">
    <property type="entry name" value="AB_hydrolase_1"/>
</dbReference>
<dbReference type="PRINTS" id="PR00412">
    <property type="entry name" value="EPOXHYDRLASE"/>
</dbReference>
<reference evidence="3 4" key="1">
    <citation type="submission" date="2024-06" db="EMBL/GenBank/DDBJ databases">
        <title>The Natural Products Discovery Center: Release of the First 8490 Sequenced Strains for Exploring Actinobacteria Biosynthetic Diversity.</title>
        <authorList>
            <person name="Kalkreuter E."/>
            <person name="Kautsar S.A."/>
            <person name="Yang D."/>
            <person name="Bader C.D."/>
            <person name="Teijaro C.N."/>
            <person name="Fluegel L."/>
            <person name="Davis C.M."/>
            <person name="Simpson J.R."/>
            <person name="Lauterbach L."/>
            <person name="Steele A.D."/>
            <person name="Gui C."/>
            <person name="Meng S."/>
            <person name="Li G."/>
            <person name="Viehrig K."/>
            <person name="Ye F."/>
            <person name="Su P."/>
            <person name="Kiefer A.F."/>
            <person name="Nichols A."/>
            <person name="Cepeda A.J."/>
            <person name="Yan W."/>
            <person name="Fan B."/>
            <person name="Jiang Y."/>
            <person name="Adhikari A."/>
            <person name="Zheng C.-J."/>
            <person name="Schuster L."/>
            <person name="Cowan T.M."/>
            <person name="Smanski M.J."/>
            <person name="Chevrette M.G."/>
            <person name="De Carvalho L.P.S."/>
            <person name="Shen B."/>
        </authorList>
    </citation>
    <scope>NUCLEOTIDE SEQUENCE [LARGE SCALE GENOMIC DNA]</scope>
    <source>
        <strain evidence="3 4">NPDC048946</strain>
    </source>
</reference>
<dbReference type="Pfam" id="PF00561">
    <property type="entry name" value="Abhydrolase_1"/>
    <property type="match status" value="1"/>
</dbReference>
<dbReference type="RefSeq" id="WP_358359603.1">
    <property type="nucleotide sequence ID" value="NZ_JBEZFP010000092.1"/>
</dbReference>
<dbReference type="InterPro" id="IPR050228">
    <property type="entry name" value="Carboxylesterase_BioH"/>
</dbReference>
<keyword evidence="4" id="KW-1185">Reference proteome</keyword>
<evidence type="ECO:0000259" key="1">
    <source>
        <dbReference type="Pfam" id="PF00561"/>
    </source>
</evidence>
<name>A0ABV3DP62_9ACTN</name>
<protein>
    <submittedName>
        <fullName evidence="3">Alpha/beta hydrolase</fullName>
    </submittedName>
</protein>
<dbReference type="InterPro" id="IPR029058">
    <property type="entry name" value="AB_hydrolase_fold"/>
</dbReference>
<evidence type="ECO:0000313" key="3">
    <source>
        <dbReference type="EMBL" id="MEU8137548.1"/>
    </source>
</evidence>
<dbReference type="PRINTS" id="PR00111">
    <property type="entry name" value="ABHYDROLASE"/>
</dbReference>
<proteinExistence type="predicted"/>
<feature type="domain" description="TY-Chap N-terminal" evidence="2">
    <location>
        <begin position="527"/>
        <end position="638"/>
    </location>
</feature>
<gene>
    <name evidence="3" type="ORF">AB0C36_29055</name>
</gene>
<dbReference type="GO" id="GO:0016787">
    <property type="term" value="F:hydrolase activity"/>
    <property type="evidence" value="ECO:0007669"/>
    <property type="project" value="UniProtKB-KW"/>
</dbReference>
<dbReference type="PANTHER" id="PTHR43194">
    <property type="entry name" value="HYDROLASE ALPHA/BETA FOLD FAMILY"/>
    <property type="match status" value="1"/>
</dbReference>
<comment type="caution">
    <text evidence="3">The sequence shown here is derived from an EMBL/GenBank/DDBJ whole genome shotgun (WGS) entry which is preliminary data.</text>
</comment>
<dbReference type="PANTHER" id="PTHR43194:SF2">
    <property type="entry name" value="PEROXISOMAL MEMBRANE PROTEIN LPX1"/>
    <property type="match status" value="1"/>
</dbReference>
<keyword evidence="3" id="KW-0378">Hydrolase</keyword>
<dbReference type="InterPro" id="IPR000639">
    <property type="entry name" value="Epox_hydrolase-like"/>
</dbReference>
<sequence>MRGRPGTPTMLELAVQLGVTVRDPAPPRAFRFSNAGCGLHGLDWGGTGLPAILLHGGGLTAHTWDFVCLGLRDAARPVALDLRGHGDSDWSDDYRIATMADDVVAAADHLGLERVGLVGMSLGGVVAAHVAETRPDRVARLALVDVAPGVDFEGTRRVREFMAALAPVRELDAVVEEAMRVSPRTHRAGVAYRMSTLFRRGPDGEWVPKGDPRPPDFPAILAAIERLAAQSAGVPLLLARGGRSRVLPQAAAERLIASVPGAELVVVPDAGHNVQEDNPAALTTALCTFLCPGPAASESESESESAPLRTVRRMTTHEYKYWSSEARFRSLVRELAPLDMGGWLLEDVEAALGTLGWALLPVPPNQVVDPARGPLDGVGWELGRHPHGPRQGVGVVAAADGAPPRAVRVEVNLGYGIAYDDDHRDEVHFLRTAWDVMEEVLDAPPTLWAGAGRKWDSRGPRMLWRRPGETTLAMGLDVHSVPVMAMLHTASDGDAAGARNESPGVWRAGEPADLPALPEPAPRAATTWEGVETGLAEALRALCADTPCLPGAFVLHVRSTRDPLRFVSAWNEGFDLRIESFVNDTPVDPDALVRRGWSDAGGLWQRRFGDAKSDDAGTAAAMLLEAIRTAGVEHPDELGYHGTVSGRGHLFELELPHLGPARMSDPFG</sequence>
<evidence type="ECO:0000313" key="4">
    <source>
        <dbReference type="Proteomes" id="UP001551482"/>
    </source>
</evidence>
<organism evidence="3 4">
    <name type="scientific">Streptodolium elevatio</name>
    <dbReference type="NCBI Taxonomy" id="3157996"/>
    <lineage>
        <taxon>Bacteria</taxon>
        <taxon>Bacillati</taxon>
        <taxon>Actinomycetota</taxon>
        <taxon>Actinomycetes</taxon>
        <taxon>Kitasatosporales</taxon>
        <taxon>Streptomycetaceae</taxon>
        <taxon>Streptodolium</taxon>
    </lineage>
</organism>
<dbReference type="InterPro" id="IPR054344">
    <property type="entry name" value="TY-Chap_N"/>
</dbReference>
<feature type="domain" description="AB hydrolase-1" evidence="1">
    <location>
        <begin position="52"/>
        <end position="279"/>
    </location>
</feature>
<evidence type="ECO:0000259" key="2">
    <source>
        <dbReference type="Pfam" id="PF22552"/>
    </source>
</evidence>
<dbReference type="SUPFAM" id="SSF53474">
    <property type="entry name" value="alpha/beta-Hydrolases"/>
    <property type="match status" value="1"/>
</dbReference>
<dbReference type="Gene3D" id="3.40.50.1820">
    <property type="entry name" value="alpha/beta hydrolase"/>
    <property type="match status" value="1"/>
</dbReference>
<accession>A0ABV3DP62</accession>
<dbReference type="Proteomes" id="UP001551482">
    <property type="component" value="Unassembled WGS sequence"/>
</dbReference>
<dbReference type="Pfam" id="PF22552">
    <property type="entry name" value="TY-Chap3"/>
    <property type="match status" value="1"/>
</dbReference>
<dbReference type="EMBL" id="JBEZFP010000092">
    <property type="protein sequence ID" value="MEU8137548.1"/>
    <property type="molecule type" value="Genomic_DNA"/>
</dbReference>